<dbReference type="Proteomes" id="UP000325372">
    <property type="component" value="Unassembled WGS sequence"/>
</dbReference>
<evidence type="ECO:0000313" key="3">
    <source>
        <dbReference type="Proteomes" id="UP000325372"/>
    </source>
</evidence>
<protein>
    <submittedName>
        <fullName evidence="2">Uncharacterized protein</fullName>
    </submittedName>
</protein>
<organism evidence="2 3">
    <name type="scientific">Marinihelvus fidelis</name>
    <dbReference type="NCBI Taxonomy" id="2613842"/>
    <lineage>
        <taxon>Bacteria</taxon>
        <taxon>Pseudomonadati</taxon>
        <taxon>Pseudomonadota</taxon>
        <taxon>Gammaproteobacteria</taxon>
        <taxon>Chromatiales</taxon>
        <taxon>Wenzhouxiangellaceae</taxon>
        <taxon>Marinihelvus</taxon>
    </lineage>
</organism>
<dbReference type="EMBL" id="VYXP01000001">
    <property type="protein sequence ID" value="KAA9134140.1"/>
    <property type="molecule type" value="Genomic_DNA"/>
</dbReference>
<keyword evidence="3" id="KW-1185">Reference proteome</keyword>
<dbReference type="Gene3D" id="1.20.5.340">
    <property type="match status" value="1"/>
</dbReference>
<reference evidence="2 3" key="1">
    <citation type="submission" date="2019-09" db="EMBL/GenBank/DDBJ databases">
        <title>Wenzhouxiangella sp. Genome sequencing and assembly.</title>
        <authorList>
            <person name="Zhang R."/>
        </authorList>
    </citation>
    <scope>NUCLEOTIDE SEQUENCE [LARGE SCALE GENOMIC DNA]</scope>
    <source>
        <strain evidence="2 3">W260</strain>
    </source>
</reference>
<dbReference type="AlphaFoldDB" id="A0A5N0TGG4"/>
<keyword evidence="1" id="KW-0732">Signal</keyword>
<proteinExistence type="predicted"/>
<gene>
    <name evidence="2" type="ORF">F3N42_00930</name>
</gene>
<evidence type="ECO:0000313" key="2">
    <source>
        <dbReference type="EMBL" id="KAA9134140.1"/>
    </source>
</evidence>
<accession>A0A5N0TGG4</accession>
<feature type="signal peptide" evidence="1">
    <location>
        <begin position="1"/>
        <end position="28"/>
    </location>
</feature>
<feature type="chain" id="PRO_5024459714" evidence="1">
    <location>
        <begin position="29"/>
        <end position="450"/>
    </location>
</feature>
<evidence type="ECO:0000256" key="1">
    <source>
        <dbReference type="SAM" id="SignalP"/>
    </source>
</evidence>
<name>A0A5N0TGG4_9GAMM</name>
<dbReference type="RefSeq" id="WP_150862491.1">
    <property type="nucleotide sequence ID" value="NZ_VYXP01000001.1"/>
</dbReference>
<sequence length="450" mass="49423">MNRKRSVTVNLQVLITAALLGASGTALAKSNGTPGDVAELREDVDANTVAISENGAAIAANSSAIGANQSGILANAAGIATNANDIANNAQQVQTLFQGLDEVNTRAIDNTHRIAAAENEIDLNAIELGRTNDDIDIIDGKIAELNVLLQSAGEMMLALEERTDRMNQYSRATRRWVRAMAAAREHESRLTDTNFIYSALLNGEGPEQLPGTYWALWIERAMDIVEFTRCHVDDEDGLYPSLDRGDLDCVLSDGTPVAMPEGAEDGVILSREETAVATHHTVVTMEWEIENAMTELENLFAAATDKNQRPACRDYMIRFYDIYGAAKPDDNDQGQEDSYWQCVSSYQYSADQVYAMKATLQNTLQESMDVITIGGDDGTKILDECEKSLVIDGEYWDNCAAEEAALVDQWETIEVKGEKDIEKTTDCQTKFHIFGWDGNGCTLNDWTSIF</sequence>
<comment type="caution">
    <text evidence="2">The sequence shown here is derived from an EMBL/GenBank/DDBJ whole genome shotgun (WGS) entry which is preliminary data.</text>
</comment>